<keyword evidence="2" id="KW-0813">Transport</keyword>
<keyword evidence="7" id="KW-1185">Reference proteome</keyword>
<reference evidence="7" key="1">
    <citation type="journal article" date="2019" name="Int. J. Syst. Evol. Microbiol.">
        <title>The Global Catalogue of Microorganisms (GCM) 10K type strain sequencing project: providing services to taxonomists for standard genome sequencing and annotation.</title>
        <authorList>
            <consortium name="The Broad Institute Genomics Platform"/>
            <consortium name="The Broad Institute Genome Sequencing Center for Infectious Disease"/>
            <person name="Wu L."/>
            <person name="Ma J."/>
        </authorList>
    </citation>
    <scope>NUCLEOTIDE SEQUENCE [LARGE SCALE GENOMIC DNA]</scope>
    <source>
        <strain evidence="7">CGMCC 4.7317</strain>
    </source>
</reference>
<accession>A0ABW1SZD6</accession>
<dbReference type="Proteomes" id="UP001596138">
    <property type="component" value="Unassembled WGS sequence"/>
</dbReference>
<evidence type="ECO:0000256" key="2">
    <source>
        <dbReference type="ARBA" id="ARBA00022448"/>
    </source>
</evidence>
<comment type="caution">
    <text evidence="6">The sequence shown here is derived from an EMBL/GenBank/DDBJ whole genome shotgun (WGS) entry which is preliminary data.</text>
</comment>
<dbReference type="RefSeq" id="WP_386765105.1">
    <property type="nucleotide sequence ID" value="NZ_JBHSTI010000008.1"/>
</dbReference>
<dbReference type="InterPro" id="IPR003439">
    <property type="entry name" value="ABC_transporter-like_ATP-bd"/>
</dbReference>
<protein>
    <submittedName>
        <fullName evidence="6">ATP-binding cassette domain-containing protein</fullName>
    </submittedName>
</protein>
<dbReference type="InterPro" id="IPR003593">
    <property type="entry name" value="AAA+_ATPase"/>
</dbReference>
<dbReference type="PANTHER" id="PTHR43335">
    <property type="entry name" value="ABC TRANSPORTER, ATP-BINDING PROTEIN"/>
    <property type="match status" value="1"/>
</dbReference>
<keyword evidence="3" id="KW-0547">Nucleotide-binding</keyword>
<dbReference type="Pfam" id="PF00005">
    <property type="entry name" value="ABC_tran"/>
    <property type="match status" value="1"/>
</dbReference>
<dbReference type="EMBL" id="JBHSTI010000008">
    <property type="protein sequence ID" value="MFC6237631.1"/>
    <property type="molecule type" value="Genomic_DNA"/>
</dbReference>
<gene>
    <name evidence="6" type="ORF">ACFQGU_07055</name>
</gene>
<dbReference type="SMART" id="SM00382">
    <property type="entry name" value="AAA"/>
    <property type="match status" value="1"/>
</dbReference>
<organism evidence="6 7">
    <name type="scientific">Longivirga aurantiaca</name>
    <dbReference type="NCBI Taxonomy" id="1837743"/>
    <lineage>
        <taxon>Bacteria</taxon>
        <taxon>Bacillati</taxon>
        <taxon>Actinomycetota</taxon>
        <taxon>Actinomycetes</taxon>
        <taxon>Sporichthyales</taxon>
        <taxon>Sporichthyaceae</taxon>
        <taxon>Longivirga</taxon>
    </lineage>
</organism>
<sequence>MTQTSTSGTPAGTVVGAPIEVTSLTKHFGGVHAVQDLSFTVTPGRVTGFLGPNGAGKTTTLRCLLGLVEPTSGSATIGGKRYHDLHAPMRVVGSALEATGFHPGRTATNHLRVLARSGGLDEARVPVVLESVGLADAAGRAVGGFSLGMRQRLQLAAALLGDPGVLVLDEPANGLDPEGIAWLRSFLRYLAGQGRTVIVSSHVLSEVEQTVDDVVIIANGRLVRACPLTELTTGRAHVVVRTPSTDQLVAALASAAPASTVHRTDEEVLVDGLESADVGRIAFGAGIELHELRPGVDDLEQVFLALTSAPTDGATS</sequence>
<comment type="similarity">
    <text evidence="1">Belongs to the ABC transporter superfamily.</text>
</comment>
<dbReference type="SUPFAM" id="SSF52540">
    <property type="entry name" value="P-loop containing nucleoside triphosphate hydrolases"/>
    <property type="match status" value="1"/>
</dbReference>
<proteinExistence type="inferred from homology"/>
<evidence type="ECO:0000313" key="6">
    <source>
        <dbReference type="EMBL" id="MFC6237631.1"/>
    </source>
</evidence>
<dbReference type="PROSITE" id="PS50893">
    <property type="entry name" value="ABC_TRANSPORTER_2"/>
    <property type="match status" value="1"/>
</dbReference>
<evidence type="ECO:0000256" key="1">
    <source>
        <dbReference type="ARBA" id="ARBA00005417"/>
    </source>
</evidence>
<dbReference type="PROSITE" id="PS00211">
    <property type="entry name" value="ABC_TRANSPORTER_1"/>
    <property type="match status" value="1"/>
</dbReference>
<keyword evidence="4 6" id="KW-0067">ATP-binding</keyword>
<evidence type="ECO:0000256" key="4">
    <source>
        <dbReference type="ARBA" id="ARBA00022840"/>
    </source>
</evidence>
<feature type="domain" description="ABC transporter" evidence="5">
    <location>
        <begin position="19"/>
        <end position="244"/>
    </location>
</feature>
<dbReference type="PANTHER" id="PTHR43335:SF4">
    <property type="entry name" value="ABC TRANSPORTER, ATP-BINDING PROTEIN"/>
    <property type="match status" value="1"/>
</dbReference>
<evidence type="ECO:0000313" key="7">
    <source>
        <dbReference type="Proteomes" id="UP001596138"/>
    </source>
</evidence>
<dbReference type="Gene3D" id="3.40.50.300">
    <property type="entry name" value="P-loop containing nucleotide triphosphate hydrolases"/>
    <property type="match status" value="1"/>
</dbReference>
<evidence type="ECO:0000256" key="3">
    <source>
        <dbReference type="ARBA" id="ARBA00022741"/>
    </source>
</evidence>
<dbReference type="GO" id="GO:0005524">
    <property type="term" value="F:ATP binding"/>
    <property type="evidence" value="ECO:0007669"/>
    <property type="project" value="UniProtKB-KW"/>
</dbReference>
<dbReference type="InterPro" id="IPR027417">
    <property type="entry name" value="P-loop_NTPase"/>
</dbReference>
<dbReference type="InterPro" id="IPR017871">
    <property type="entry name" value="ABC_transporter-like_CS"/>
</dbReference>
<evidence type="ECO:0000259" key="5">
    <source>
        <dbReference type="PROSITE" id="PS50893"/>
    </source>
</evidence>
<name>A0ABW1SZD6_9ACTN</name>